<evidence type="ECO:0000256" key="1">
    <source>
        <dbReference type="SAM" id="MobiDB-lite"/>
    </source>
</evidence>
<evidence type="ECO:0000313" key="3">
    <source>
        <dbReference type="Proteomes" id="UP000305654"/>
    </source>
</evidence>
<dbReference type="EMBL" id="VCDI01000008">
    <property type="protein sequence ID" value="TLU71163.1"/>
    <property type="molecule type" value="Genomic_DNA"/>
</dbReference>
<comment type="caution">
    <text evidence="2">The sequence shown here is derived from an EMBL/GenBank/DDBJ whole genome shotgun (WGS) entry which is preliminary data.</text>
</comment>
<dbReference type="Proteomes" id="UP000305654">
    <property type="component" value="Unassembled WGS sequence"/>
</dbReference>
<evidence type="ECO:0000313" key="2">
    <source>
        <dbReference type="EMBL" id="TLU71163.1"/>
    </source>
</evidence>
<dbReference type="AlphaFoldDB" id="A0A5R9J2U2"/>
<reference evidence="2 3" key="1">
    <citation type="submission" date="2019-05" db="EMBL/GenBank/DDBJ databases">
        <authorList>
            <person name="Pankratov T."/>
            <person name="Grouzdev D."/>
        </authorList>
    </citation>
    <scope>NUCLEOTIDE SEQUENCE [LARGE SCALE GENOMIC DNA]</scope>
    <source>
        <strain evidence="2 3">KEBCLARHB70R</strain>
    </source>
</reference>
<accession>A0A5R9J2U2</accession>
<organism evidence="2 3">
    <name type="scientific">Lichenicoccus roseus</name>
    <dbReference type="NCBI Taxonomy" id="2683649"/>
    <lineage>
        <taxon>Bacteria</taxon>
        <taxon>Pseudomonadati</taxon>
        <taxon>Pseudomonadota</taxon>
        <taxon>Alphaproteobacteria</taxon>
        <taxon>Acetobacterales</taxon>
        <taxon>Acetobacteraceae</taxon>
        <taxon>Lichenicoccus</taxon>
    </lineage>
</organism>
<feature type="region of interest" description="Disordered" evidence="1">
    <location>
        <begin position="1"/>
        <end position="22"/>
    </location>
</feature>
<proteinExistence type="predicted"/>
<keyword evidence="3" id="KW-1185">Reference proteome</keyword>
<protein>
    <submittedName>
        <fullName evidence="2">Plasmid replication protein</fullName>
    </submittedName>
</protein>
<dbReference type="InterPro" id="IPR006881">
    <property type="entry name" value="RepA_C"/>
</dbReference>
<sequence>MVELKKRKRAQEDKKVAEQPELFGSRSRLHDVVLEHGSLGAVQEADKLMLEDSPPPLAKVLSSERGRHIADTALSALTREAEGAVVPGYSYSAWSLAGLPHKDLPPGDPWVIDTGFARLLVKPGFMENDAGQTRTLRVPSGMLARLLLIDMQTEVTRTGSPVIEMGSSAASLLARLGVKRGGQVSARLIDQLERLATCGVSFRFGNDKSSRTFNGLLVRDYKHVENPDPRAASRMIEEVTLSDAFFREMRAHPVLVDKAALHELTGSAMAIDIYLWLAFRLPALQEEIHVPWERLRRQFGARVGQMKNFKPQFEAPLYTALSVYPRNGVEVRADGLLLRPSPPPTKAT</sequence>
<dbReference type="RefSeq" id="WP_138327520.1">
    <property type="nucleotide sequence ID" value="NZ_VCDI01000008.1"/>
</dbReference>
<name>A0A5R9J2U2_9PROT</name>
<dbReference type="Pfam" id="PF04796">
    <property type="entry name" value="RepA_C"/>
    <property type="match status" value="1"/>
</dbReference>
<dbReference type="OrthoDB" id="932750at2"/>
<gene>
    <name evidence="2" type="ORF">FE263_18510</name>
</gene>